<feature type="compositionally biased region" description="Polar residues" evidence="6">
    <location>
        <begin position="358"/>
        <end position="371"/>
    </location>
</feature>
<evidence type="ECO:0000313" key="11">
    <source>
        <dbReference type="Proteomes" id="UP001175261"/>
    </source>
</evidence>
<comment type="caution">
    <text evidence="10">The sequence shown here is derived from an EMBL/GenBank/DDBJ whole genome shotgun (WGS) entry which is preliminary data.</text>
</comment>
<dbReference type="GO" id="GO:0061630">
    <property type="term" value="F:ubiquitin protein ligase activity"/>
    <property type="evidence" value="ECO:0007669"/>
    <property type="project" value="TreeGrafter"/>
</dbReference>
<feature type="chain" id="PRO_5041207111" description="RING-type domain-containing protein" evidence="8">
    <location>
        <begin position="26"/>
        <end position="771"/>
    </location>
</feature>
<feature type="signal peptide" evidence="8">
    <location>
        <begin position="1"/>
        <end position="25"/>
    </location>
</feature>
<evidence type="ECO:0000256" key="8">
    <source>
        <dbReference type="SAM" id="SignalP"/>
    </source>
</evidence>
<dbReference type="InterPro" id="IPR003137">
    <property type="entry name" value="PA_domain"/>
</dbReference>
<evidence type="ECO:0000256" key="5">
    <source>
        <dbReference type="PROSITE-ProRule" id="PRU00175"/>
    </source>
</evidence>
<feature type="compositionally biased region" description="Basic and acidic residues" evidence="6">
    <location>
        <begin position="280"/>
        <end position="291"/>
    </location>
</feature>
<keyword evidence="4 7" id="KW-0472">Membrane</keyword>
<feature type="region of interest" description="Disordered" evidence="6">
    <location>
        <begin position="691"/>
        <end position="771"/>
    </location>
</feature>
<dbReference type="Pfam" id="PF02225">
    <property type="entry name" value="PA"/>
    <property type="match status" value="1"/>
</dbReference>
<keyword evidence="5" id="KW-0863">Zinc-finger</keyword>
<dbReference type="PANTHER" id="PTHR22765">
    <property type="entry name" value="RING FINGER AND PROTEASE ASSOCIATED DOMAIN-CONTAINING"/>
    <property type="match status" value="1"/>
</dbReference>
<evidence type="ECO:0000313" key="10">
    <source>
        <dbReference type="EMBL" id="KAK0390879.1"/>
    </source>
</evidence>
<accession>A0AA39GQU9</accession>
<dbReference type="PANTHER" id="PTHR22765:SF406">
    <property type="entry name" value="PA AND RING FINGER DOMAIN PROTEIN (AFU_ORTHOLOGUE AFUA_2G02470)"/>
    <property type="match status" value="1"/>
</dbReference>
<proteinExistence type="predicted"/>
<dbReference type="GO" id="GO:0008270">
    <property type="term" value="F:zinc ion binding"/>
    <property type="evidence" value="ECO:0007669"/>
    <property type="project" value="UniProtKB-KW"/>
</dbReference>
<keyword evidence="5" id="KW-0862">Zinc</keyword>
<dbReference type="InterPro" id="IPR046450">
    <property type="entry name" value="PA_dom_sf"/>
</dbReference>
<dbReference type="Gene3D" id="3.30.40.10">
    <property type="entry name" value="Zinc/RING finger domain, C3HC4 (zinc finger)"/>
    <property type="match status" value="1"/>
</dbReference>
<dbReference type="Gene3D" id="3.50.30.30">
    <property type="match status" value="1"/>
</dbReference>
<feature type="compositionally biased region" description="Basic residues" evidence="6">
    <location>
        <begin position="375"/>
        <end position="386"/>
    </location>
</feature>
<dbReference type="CDD" id="cd16454">
    <property type="entry name" value="RING-H2_PA-TM-RING"/>
    <property type="match status" value="1"/>
</dbReference>
<dbReference type="SUPFAM" id="SSF52025">
    <property type="entry name" value="PA domain"/>
    <property type="match status" value="1"/>
</dbReference>
<feature type="compositionally biased region" description="Low complexity" evidence="6">
    <location>
        <begin position="747"/>
        <end position="757"/>
    </location>
</feature>
<evidence type="ECO:0000256" key="4">
    <source>
        <dbReference type="ARBA" id="ARBA00023136"/>
    </source>
</evidence>
<dbReference type="GO" id="GO:0016020">
    <property type="term" value="C:membrane"/>
    <property type="evidence" value="ECO:0007669"/>
    <property type="project" value="UniProtKB-SubCell"/>
</dbReference>
<dbReference type="InterPro" id="IPR013083">
    <property type="entry name" value="Znf_RING/FYVE/PHD"/>
</dbReference>
<evidence type="ECO:0000256" key="6">
    <source>
        <dbReference type="SAM" id="MobiDB-lite"/>
    </source>
</evidence>
<gene>
    <name evidence="10" type="ORF">NLU13_0382</name>
</gene>
<dbReference type="InterPro" id="IPR051826">
    <property type="entry name" value="E3_ubiquitin-ligase_domain"/>
</dbReference>
<feature type="region of interest" description="Disordered" evidence="6">
    <location>
        <begin position="274"/>
        <end position="300"/>
    </location>
</feature>
<feature type="compositionally biased region" description="Low complexity" evidence="6">
    <location>
        <begin position="564"/>
        <end position="578"/>
    </location>
</feature>
<evidence type="ECO:0000256" key="1">
    <source>
        <dbReference type="ARBA" id="ARBA00004370"/>
    </source>
</evidence>
<feature type="domain" description="RING-type" evidence="9">
    <location>
        <begin position="641"/>
        <end position="684"/>
    </location>
</feature>
<reference evidence="10" key="1">
    <citation type="submission" date="2022-10" db="EMBL/GenBank/DDBJ databases">
        <title>Determination and structural analysis of whole genome sequence of Sarocladium strictum F4-1.</title>
        <authorList>
            <person name="Hu L."/>
            <person name="Jiang Y."/>
        </authorList>
    </citation>
    <scope>NUCLEOTIDE SEQUENCE</scope>
    <source>
        <strain evidence="10">F4-1</strain>
    </source>
</reference>
<keyword evidence="11" id="KW-1185">Reference proteome</keyword>
<dbReference type="SUPFAM" id="SSF57850">
    <property type="entry name" value="RING/U-box"/>
    <property type="match status" value="1"/>
</dbReference>
<feature type="region of interest" description="Disordered" evidence="6">
    <location>
        <begin position="321"/>
        <end position="393"/>
    </location>
</feature>
<dbReference type="GO" id="GO:0006511">
    <property type="term" value="P:ubiquitin-dependent protein catabolic process"/>
    <property type="evidence" value="ECO:0007669"/>
    <property type="project" value="TreeGrafter"/>
</dbReference>
<keyword evidence="2 7" id="KW-0812">Transmembrane</keyword>
<keyword evidence="8" id="KW-0732">Signal</keyword>
<comment type="subcellular location">
    <subcellularLocation>
        <location evidence="1">Membrane</location>
    </subcellularLocation>
</comment>
<evidence type="ECO:0000256" key="3">
    <source>
        <dbReference type="ARBA" id="ARBA00022989"/>
    </source>
</evidence>
<feature type="region of interest" description="Disordered" evidence="6">
    <location>
        <begin position="555"/>
        <end position="625"/>
    </location>
</feature>
<dbReference type="AlphaFoldDB" id="A0AA39GQU9"/>
<evidence type="ECO:0000256" key="7">
    <source>
        <dbReference type="SAM" id="Phobius"/>
    </source>
</evidence>
<dbReference type="InterPro" id="IPR001841">
    <property type="entry name" value="Znf_RING"/>
</dbReference>
<name>A0AA39GQU9_SARSR</name>
<feature type="compositionally biased region" description="Basic and acidic residues" evidence="6">
    <location>
        <begin position="347"/>
        <end position="357"/>
    </location>
</feature>
<dbReference type="PROSITE" id="PS50089">
    <property type="entry name" value="ZF_RING_2"/>
    <property type="match status" value="1"/>
</dbReference>
<evidence type="ECO:0000256" key="2">
    <source>
        <dbReference type="ARBA" id="ARBA00022692"/>
    </source>
</evidence>
<dbReference type="GO" id="GO:0005737">
    <property type="term" value="C:cytoplasm"/>
    <property type="evidence" value="ECO:0007669"/>
    <property type="project" value="TreeGrafter"/>
</dbReference>
<dbReference type="EMBL" id="JAPDFR010000001">
    <property type="protein sequence ID" value="KAK0390879.1"/>
    <property type="molecule type" value="Genomic_DNA"/>
</dbReference>
<dbReference type="Proteomes" id="UP001175261">
    <property type="component" value="Unassembled WGS sequence"/>
</dbReference>
<sequence length="771" mass="83470">MRPPRMVILIFFLAASLFLLCRSVASLVASANRIPSDRFPDAASRSPPRKDRGFWGFMYYNTPFSLFPPNAAISLTDDNSTSFAARPAAFGPSFNLKGLSGQLWVGTGFAEDSTETAGELGCGDVPGWDSLGGSALLRSAVKVAESEPADSGRVPSPNHYPATRRDDALFLKEFNDIQGKIVLLMRGGCGFLEKVMWAQRRGAIAVIVGDNQRGGPLIQMFAHGEEVDNVTIPSVFTARTTAQLLSSLTQPGSFIEDTIDDHGKPMLKVRQGPVPVSRAKAPDADAGEAKKRSFFTPSSGARVPRSTWGLGWVSRLFGSREPSLPHADDIRPPSTRHRWSVDDLDDDPKTALKHGEQSEATMISQGGQAVVQSGKGRRRGGGRKQRVNAAPFAEPTRSVVDAVETEAPGGNGVIPSVAEPAAVRPASKATLKSPVQRPGFFAKLFGAQSDDEAARSAYVGEDDEDFTLNDIPDFTSDEPEPPNKHEGLWVTITPTSSASPFFDTLLVLVISPLVTLTVVYALLILRARIRRRRWRAPKSVVERLPVRTYRTVAPSPVLSPQIPSSPAATPTTPLLSDASRARPRPRSRTTTGVFEAESLLAPSPAISTPQPSSREGPAQPEKGSGGFSAEWKKYMGRQVECVVCLEEYIDGVSRVMSLPCGHEFHADCITPWLTTRRRTCPICKGDVVRSLAHGSSSTPRYEPYHDDSDDEPDAEGSHARTLDDADLEQGLSDDPSGSRTQRGRDGWLGLLSSSFGSRAQHRSRSPADRNR</sequence>
<keyword evidence="5" id="KW-0479">Metal-binding</keyword>
<dbReference type="Pfam" id="PF13639">
    <property type="entry name" value="zf-RING_2"/>
    <property type="match status" value="1"/>
</dbReference>
<organism evidence="10 11">
    <name type="scientific">Sarocladium strictum</name>
    <name type="common">Black bundle disease fungus</name>
    <name type="synonym">Acremonium strictum</name>
    <dbReference type="NCBI Taxonomy" id="5046"/>
    <lineage>
        <taxon>Eukaryota</taxon>
        <taxon>Fungi</taxon>
        <taxon>Dikarya</taxon>
        <taxon>Ascomycota</taxon>
        <taxon>Pezizomycotina</taxon>
        <taxon>Sordariomycetes</taxon>
        <taxon>Hypocreomycetidae</taxon>
        <taxon>Hypocreales</taxon>
        <taxon>Sarocladiaceae</taxon>
        <taxon>Sarocladium</taxon>
    </lineage>
</organism>
<evidence type="ECO:0000259" key="9">
    <source>
        <dbReference type="PROSITE" id="PS50089"/>
    </source>
</evidence>
<feature type="transmembrane region" description="Helical" evidence="7">
    <location>
        <begin position="505"/>
        <end position="525"/>
    </location>
</feature>
<protein>
    <recommendedName>
        <fullName evidence="9">RING-type domain-containing protein</fullName>
    </recommendedName>
</protein>
<dbReference type="SMART" id="SM00184">
    <property type="entry name" value="RING"/>
    <property type="match status" value="1"/>
</dbReference>
<keyword evidence="3 7" id="KW-1133">Transmembrane helix</keyword>
<dbReference type="FunFam" id="3.30.40.10:FF:000364">
    <property type="entry name" value="Protease-associated PA domain protein"/>
    <property type="match status" value="1"/>
</dbReference>